<dbReference type="EMBL" id="QMEB01000043">
    <property type="protein sequence ID" value="NMG19420.1"/>
    <property type="molecule type" value="Genomic_DNA"/>
</dbReference>
<accession>A0ABX1P4X2</accession>
<proteinExistence type="predicted"/>
<sequence>MSYRHFGRIGDIWKHIPLCEFLAIEQPISYIETNSASPEYQLTGSFEQQYGILHIEKNIKNSQLIRQSVYWKILSSLSENKNGLSKYLGSPALALNILKASTNKFVFFDIEEMCLKQIAVFVKKLNINSKITYKNQDSVDGLIGMLEELGTRDFIHVDPYFIHHTNANEHSYFDAFCLAMRKGVMGMLWYGFNTIKEREVLHNVFSSQTNTSSQTRLQGIEIASILLNKNILDVNPGVLGCGILIGNLSEDSRQSFKEMAQEVINLYRDSTMFDKYPGELKLKEFEIQI</sequence>
<dbReference type="SUPFAM" id="SSF53335">
    <property type="entry name" value="S-adenosyl-L-methionine-dependent methyltransferases"/>
    <property type="match status" value="1"/>
</dbReference>
<gene>
    <name evidence="1" type="ORF">DP116_08090</name>
</gene>
<keyword evidence="2" id="KW-1185">Reference proteome</keyword>
<dbReference type="Proteomes" id="UP000718564">
    <property type="component" value="Unassembled WGS sequence"/>
</dbReference>
<protein>
    <submittedName>
        <fullName evidence="1">Uncharacterized protein</fullName>
    </submittedName>
</protein>
<evidence type="ECO:0000313" key="1">
    <source>
        <dbReference type="EMBL" id="NMG19420.1"/>
    </source>
</evidence>
<comment type="caution">
    <text evidence="1">The sequence shown here is derived from an EMBL/GenBank/DDBJ whole genome shotgun (WGS) entry which is preliminary data.</text>
</comment>
<dbReference type="Gene3D" id="3.40.50.150">
    <property type="entry name" value="Vaccinia Virus protein VP39"/>
    <property type="match status" value="1"/>
</dbReference>
<dbReference type="InterPro" id="IPR029063">
    <property type="entry name" value="SAM-dependent_MTases_sf"/>
</dbReference>
<name>A0ABX1P4X2_9CYAN</name>
<evidence type="ECO:0000313" key="2">
    <source>
        <dbReference type="Proteomes" id="UP000718564"/>
    </source>
</evidence>
<organism evidence="1 2">
    <name type="scientific">Brasilonema bromeliae SPC951</name>
    <dbReference type="NCBI Taxonomy" id="385972"/>
    <lineage>
        <taxon>Bacteria</taxon>
        <taxon>Bacillati</taxon>
        <taxon>Cyanobacteriota</taxon>
        <taxon>Cyanophyceae</taxon>
        <taxon>Nostocales</taxon>
        <taxon>Scytonemataceae</taxon>
        <taxon>Brasilonema</taxon>
        <taxon>Bromeliae group (in: Brasilonema)</taxon>
    </lineage>
</organism>
<reference evidence="1 2" key="1">
    <citation type="submission" date="2018-06" db="EMBL/GenBank/DDBJ databases">
        <title>Comparative genomics of Brasilonema spp. strains.</title>
        <authorList>
            <person name="Alvarenga D.O."/>
            <person name="Fiore M.F."/>
            <person name="Varani A.M."/>
        </authorList>
    </citation>
    <scope>NUCLEOTIDE SEQUENCE [LARGE SCALE GENOMIC DNA]</scope>
    <source>
        <strain evidence="1 2">SPC951</strain>
    </source>
</reference>